<dbReference type="EMBL" id="CM002910">
    <property type="protein sequence ID" value="KMY90534.1"/>
    <property type="molecule type" value="Genomic_DNA"/>
</dbReference>
<feature type="compositionally biased region" description="Polar residues" evidence="1">
    <location>
        <begin position="121"/>
        <end position="131"/>
    </location>
</feature>
<gene>
    <name evidence="2" type="primary">Dsim\GD27162</name>
    <name evidence="2" type="ORF">Dsimw501_GD27162</name>
</gene>
<protein>
    <submittedName>
        <fullName evidence="2">Uncharacterized protein</fullName>
    </submittedName>
</protein>
<dbReference type="AlphaFoldDB" id="A0A0J9R477"/>
<evidence type="ECO:0000256" key="1">
    <source>
        <dbReference type="SAM" id="MobiDB-lite"/>
    </source>
</evidence>
<reference evidence="2" key="2">
    <citation type="submission" date="2014-06" db="EMBL/GenBank/DDBJ databases">
        <authorList>
            <person name="Hu T."/>
            <person name="Eisen M.B."/>
            <person name="Thornton K.R."/>
            <person name="Andolfatto P."/>
        </authorList>
    </citation>
    <scope>NUCLEOTIDE SEQUENCE</scope>
    <source>
        <strain evidence="2">W501</strain>
    </source>
</reference>
<name>A0A0J9R477_DROSI</name>
<dbReference type="KEGG" id="dsi:Dsimw501_GD27162"/>
<dbReference type="OrthoDB" id="443915at2759"/>
<accession>A0A0J9R477</accession>
<reference evidence="2" key="3">
    <citation type="submission" date="2015-04" db="EMBL/GenBank/DDBJ databases">
        <authorList>
            <consortium name="FlyBase"/>
        </authorList>
    </citation>
    <scope>NUCLEOTIDE SEQUENCE</scope>
    <source>
        <strain evidence="2">W501</strain>
    </source>
</reference>
<reference evidence="2" key="1">
    <citation type="journal article" date="2013" name="Genome Res.">
        <title>A second-generation assembly of the Drosophila simulans genome provides new insights into patterns of lineage-specific divergence.</title>
        <authorList>
            <person name="Hu T.T."/>
            <person name="Eisen M.B."/>
            <person name="Thornton K.R."/>
            <person name="Andolfatto P."/>
        </authorList>
    </citation>
    <scope>NUCLEOTIDE SEQUENCE [LARGE SCALE GENOMIC DNA]</scope>
    <source>
        <strain evidence="2">W501</strain>
    </source>
</reference>
<evidence type="ECO:0000313" key="2">
    <source>
        <dbReference type="EMBL" id="KMY90534.1"/>
    </source>
</evidence>
<dbReference type="Proteomes" id="UP000035880">
    <property type="component" value="Chromosome 2L"/>
</dbReference>
<feature type="region of interest" description="Disordered" evidence="1">
    <location>
        <begin position="118"/>
        <end position="177"/>
    </location>
</feature>
<feature type="compositionally biased region" description="Low complexity" evidence="1">
    <location>
        <begin position="11"/>
        <end position="22"/>
    </location>
</feature>
<feature type="region of interest" description="Disordered" evidence="1">
    <location>
        <begin position="1"/>
        <end position="22"/>
    </location>
</feature>
<sequence>MVRLNVAEQHSSSNNNGNISNSSISNTNGTIITSNNNAGGSCSSTTSSTTSLNSNPASPACTMVMLPAPQQHLLVQPCAISFRGGALYIGITIAPVSSVNQYSMIVYCDYTMRLPEDRPNTSDGGSSNCSLPASPPLLQQTATPPQGAQIVPPVVSSLSSGSGGSGGQVNGLSNGTNGIAPLPPGQLYIQYPGEFYPPEYYIAPHPHEGICPQHPHHPHPHHHQPMCAMSTEYGESTLVLQL</sequence>
<feature type="compositionally biased region" description="Low complexity" evidence="1">
    <location>
        <begin position="136"/>
        <end position="146"/>
    </location>
</feature>
<dbReference type="Bgee" id="FBgn0268452">
    <property type="expression patterns" value="Expressed in embryo and 3 other cell types or tissues"/>
</dbReference>
<proteinExistence type="predicted"/>
<organism evidence="2">
    <name type="scientific">Drosophila simulans</name>
    <name type="common">Fruit fly</name>
    <dbReference type="NCBI Taxonomy" id="7240"/>
    <lineage>
        <taxon>Eukaryota</taxon>
        <taxon>Metazoa</taxon>
        <taxon>Ecdysozoa</taxon>
        <taxon>Arthropoda</taxon>
        <taxon>Hexapoda</taxon>
        <taxon>Insecta</taxon>
        <taxon>Pterygota</taxon>
        <taxon>Neoptera</taxon>
        <taxon>Endopterygota</taxon>
        <taxon>Diptera</taxon>
        <taxon>Brachycera</taxon>
        <taxon>Muscomorpha</taxon>
        <taxon>Ephydroidea</taxon>
        <taxon>Drosophilidae</taxon>
        <taxon>Drosophila</taxon>
        <taxon>Sophophora</taxon>
    </lineage>
</organism>